<protein>
    <recommendedName>
        <fullName evidence="2">DUF349 domain-containing protein</fullName>
    </recommendedName>
</protein>
<evidence type="ECO:0000313" key="1">
    <source>
        <dbReference type="EMBL" id="SUZ47891.1"/>
    </source>
</evidence>
<dbReference type="InterPro" id="IPR007139">
    <property type="entry name" value="DUF349"/>
</dbReference>
<proteinExistence type="predicted"/>
<organism evidence="1">
    <name type="scientific">marine metagenome</name>
    <dbReference type="NCBI Taxonomy" id="408172"/>
    <lineage>
        <taxon>unclassified sequences</taxon>
        <taxon>metagenomes</taxon>
        <taxon>ecological metagenomes</taxon>
    </lineage>
</organism>
<evidence type="ECO:0008006" key="2">
    <source>
        <dbReference type="Google" id="ProtNLM"/>
    </source>
</evidence>
<feature type="non-terminal residue" evidence="1">
    <location>
        <position position="1"/>
    </location>
</feature>
<name>A0A381MZY4_9ZZZZ</name>
<dbReference type="EMBL" id="UINC01000040">
    <property type="protein sequence ID" value="SUZ47891.1"/>
    <property type="molecule type" value="Genomic_DNA"/>
</dbReference>
<accession>A0A381MZY4</accession>
<sequence>VSLEKKRHINLNKNLVEKKKLIERLKNLINLDTKMNEKYLDFKEIQKKWFNIGPVSRKENSIIWNNFQHHIKNFYDYLHLNRKFKEIDLKHNEEQKGKIINQSKELIKSKDIIRSYKYYERLKKKWKYEIGPTKKDNDKILNKKFSEIGKKIYNNKIEFDKNKDIILNQNLLKKEAYLKEIIEIIDKVSNTPKEWQKKIKEFEKIKNSLDKIGPIHSNKKKIYWKNYKETIGNYYSSKNLYYKNLKKIYRENILKQKDLIEKAQNIQSNKNIEKSKKEIIIIQKEWKKINPVPYKINQKNYQKFKS</sequence>
<feature type="non-terminal residue" evidence="1">
    <location>
        <position position="306"/>
    </location>
</feature>
<dbReference type="AlphaFoldDB" id="A0A381MZY4"/>
<dbReference type="Pfam" id="PF03993">
    <property type="entry name" value="DUF349"/>
    <property type="match status" value="4"/>
</dbReference>
<reference evidence="1" key="1">
    <citation type="submission" date="2018-05" db="EMBL/GenBank/DDBJ databases">
        <authorList>
            <person name="Lanie J.A."/>
            <person name="Ng W.-L."/>
            <person name="Kazmierczak K.M."/>
            <person name="Andrzejewski T.M."/>
            <person name="Davidsen T.M."/>
            <person name="Wayne K.J."/>
            <person name="Tettelin H."/>
            <person name="Glass J.I."/>
            <person name="Rusch D."/>
            <person name="Podicherti R."/>
            <person name="Tsui H.-C.T."/>
            <person name="Winkler M.E."/>
        </authorList>
    </citation>
    <scope>NUCLEOTIDE SEQUENCE</scope>
</reference>
<gene>
    <name evidence="1" type="ORF">METZ01_LOCUS745</name>
</gene>